<dbReference type="EMBL" id="BAABME010004974">
    <property type="protein sequence ID" value="GAA0164180.1"/>
    <property type="molecule type" value="Genomic_DNA"/>
</dbReference>
<dbReference type="GO" id="GO:0004867">
    <property type="term" value="F:serine-type endopeptidase inhibitor activity"/>
    <property type="evidence" value="ECO:0007669"/>
    <property type="project" value="UniProtKB-KW"/>
</dbReference>
<dbReference type="GO" id="GO:0009611">
    <property type="term" value="P:response to wounding"/>
    <property type="evidence" value="ECO:0007669"/>
    <property type="project" value="InterPro"/>
</dbReference>
<evidence type="ECO:0000313" key="4">
    <source>
        <dbReference type="EMBL" id="GAA0164180.1"/>
    </source>
</evidence>
<comment type="similarity">
    <text evidence="1">Belongs to the protease inhibitor I13 (potato type I serine protease inhibitor) family.</text>
</comment>
<dbReference type="PANTHER" id="PTHR33091">
    <property type="entry name" value="PROTEIN, PUTATIVE, EXPRESSED-RELATED"/>
    <property type="match status" value="1"/>
</dbReference>
<proteinExistence type="inferred from homology"/>
<dbReference type="InterPro" id="IPR036354">
    <property type="entry name" value="Prot_inh_pot1_sf"/>
</dbReference>
<comment type="caution">
    <text evidence="4">The sequence shown here is derived from an EMBL/GenBank/DDBJ whole genome shotgun (WGS) entry which is preliminary data.</text>
</comment>
<reference evidence="4 5" key="1">
    <citation type="submission" date="2024-01" db="EMBL/GenBank/DDBJ databases">
        <title>The complete chloroplast genome sequence of Lithospermum erythrorhizon: insights into the phylogenetic relationship among Boraginaceae species and the maternal lineages of purple gromwells.</title>
        <authorList>
            <person name="Okada T."/>
            <person name="Watanabe K."/>
        </authorList>
    </citation>
    <scope>NUCLEOTIDE SEQUENCE [LARGE SCALE GENOMIC DNA]</scope>
</reference>
<keyword evidence="5" id="KW-1185">Reference proteome</keyword>
<dbReference type="Pfam" id="PF00280">
    <property type="entry name" value="potato_inhibit"/>
    <property type="match status" value="1"/>
</dbReference>
<evidence type="ECO:0000256" key="1">
    <source>
        <dbReference type="ARBA" id="ARBA00008210"/>
    </source>
</evidence>
<sequence>MNKVSYPPCEHCNCTGNRCSGEIPGMKFEWPELIGADEIKAKATITKENPTVFVMSIYPGVYIIPDICCNRVVLYLDRQHGIVTQKPIVG</sequence>
<name>A0AAV3QN32_LITER</name>
<dbReference type="SUPFAM" id="SSF54654">
    <property type="entry name" value="CI-2 family of serine protease inhibitors"/>
    <property type="match status" value="1"/>
</dbReference>
<accession>A0AAV3QN32</accession>
<evidence type="ECO:0000256" key="3">
    <source>
        <dbReference type="ARBA" id="ARBA00022900"/>
    </source>
</evidence>
<dbReference type="InterPro" id="IPR000864">
    <property type="entry name" value="Prot_inh_pot1"/>
</dbReference>
<evidence type="ECO:0000256" key="2">
    <source>
        <dbReference type="ARBA" id="ARBA00022690"/>
    </source>
</evidence>
<dbReference type="Proteomes" id="UP001454036">
    <property type="component" value="Unassembled WGS sequence"/>
</dbReference>
<protein>
    <submittedName>
        <fullName evidence="4">Uncharacterized protein</fullName>
    </submittedName>
</protein>
<evidence type="ECO:0000313" key="5">
    <source>
        <dbReference type="Proteomes" id="UP001454036"/>
    </source>
</evidence>
<dbReference type="PANTHER" id="PTHR33091:SF99">
    <property type="entry name" value="INHIBITOR OF TRYPSIN_HAGEMAN FACTOR-LIKE PROTEIN-RELATED"/>
    <property type="match status" value="1"/>
</dbReference>
<keyword evidence="2" id="KW-0646">Protease inhibitor</keyword>
<gene>
    <name evidence="4" type="ORF">LIER_19876</name>
</gene>
<dbReference type="AlphaFoldDB" id="A0AAV3QN32"/>
<organism evidence="4 5">
    <name type="scientific">Lithospermum erythrorhizon</name>
    <name type="common">Purple gromwell</name>
    <name type="synonym">Lithospermum officinale var. erythrorhizon</name>
    <dbReference type="NCBI Taxonomy" id="34254"/>
    <lineage>
        <taxon>Eukaryota</taxon>
        <taxon>Viridiplantae</taxon>
        <taxon>Streptophyta</taxon>
        <taxon>Embryophyta</taxon>
        <taxon>Tracheophyta</taxon>
        <taxon>Spermatophyta</taxon>
        <taxon>Magnoliopsida</taxon>
        <taxon>eudicotyledons</taxon>
        <taxon>Gunneridae</taxon>
        <taxon>Pentapetalae</taxon>
        <taxon>asterids</taxon>
        <taxon>lamiids</taxon>
        <taxon>Boraginales</taxon>
        <taxon>Boraginaceae</taxon>
        <taxon>Boraginoideae</taxon>
        <taxon>Lithospermeae</taxon>
        <taxon>Lithospermum</taxon>
    </lineage>
</organism>
<dbReference type="Gene3D" id="3.30.10.10">
    <property type="entry name" value="Trypsin Inhibitor V, subunit A"/>
    <property type="match status" value="1"/>
</dbReference>
<keyword evidence="3" id="KW-0722">Serine protease inhibitor</keyword>